<name>A0A410X3V3_9BACL</name>
<evidence type="ECO:0000256" key="1">
    <source>
        <dbReference type="SAM" id="MobiDB-lite"/>
    </source>
</evidence>
<dbReference type="InterPro" id="IPR024255">
    <property type="entry name" value="GerPB"/>
</dbReference>
<dbReference type="Pfam" id="PF10803">
    <property type="entry name" value="GerPB"/>
    <property type="match status" value="1"/>
</dbReference>
<proteinExistence type="predicted"/>
<accession>A0A410X3V3</accession>
<dbReference type="AlphaFoldDB" id="A0A410X3V3"/>
<organism evidence="2 3">
    <name type="scientific">Paenibacillus chitinolyticus</name>
    <dbReference type="NCBI Taxonomy" id="79263"/>
    <lineage>
        <taxon>Bacteria</taxon>
        <taxon>Bacillati</taxon>
        <taxon>Bacillota</taxon>
        <taxon>Bacilli</taxon>
        <taxon>Bacillales</taxon>
        <taxon>Paenibacillaceae</taxon>
        <taxon>Paenibacillus</taxon>
    </lineage>
</organism>
<feature type="compositionally biased region" description="Low complexity" evidence="1">
    <location>
        <begin position="70"/>
        <end position="83"/>
    </location>
</feature>
<dbReference type="KEGG" id="pchi:PC41400_27930"/>
<feature type="region of interest" description="Disordered" evidence="1">
    <location>
        <begin position="61"/>
        <end position="140"/>
    </location>
</feature>
<gene>
    <name evidence="2" type="ORF">PC41400_27930</name>
</gene>
<protein>
    <submittedName>
        <fullName evidence="2">Uncharacterized protein</fullName>
    </submittedName>
</protein>
<evidence type="ECO:0000313" key="2">
    <source>
        <dbReference type="EMBL" id="QAV21289.1"/>
    </source>
</evidence>
<evidence type="ECO:0000313" key="3">
    <source>
        <dbReference type="Proteomes" id="UP000288943"/>
    </source>
</evidence>
<dbReference type="Proteomes" id="UP000288943">
    <property type="component" value="Chromosome"/>
</dbReference>
<reference evidence="2 3" key="1">
    <citation type="submission" date="2018-01" db="EMBL/GenBank/DDBJ databases">
        <title>The whole genome sequencing and assembly of Paenibacillus chitinolyticus KCCM 41400 strain.</title>
        <authorList>
            <person name="Kim J.-Y."/>
            <person name="Park M.-K."/>
            <person name="Lee Y.-J."/>
            <person name="Yi H."/>
            <person name="Bahn Y.-S."/>
            <person name="Kim J.F."/>
            <person name="Lee D.-W."/>
        </authorList>
    </citation>
    <scope>NUCLEOTIDE SEQUENCE [LARGE SCALE GENOMIC DNA]</scope>
    <source>
        <strain evidence="2 3">KCCM 41400</strain>
    </source>
</reference>
<feature type="compositionally biased region" description="Pro residues" evidence="1">
    <location>
        <begin position="117"/>
        <end position="130"/>
    </location>
</feature>
<sequence>MNWTIHQTITIHQLRVDAVSNSSVLQVGSAGSIRALSNQYNTGGFTGPVPEIGKGPLAGFGGAAGGGLPGAAEAGEAGTAAGSAGQGAPGKPAPGPGSIGAAEAAPGAGGLLGPGPHLQPPFPPWMPWRPPACRGPSRGG</sequence>
<dbReference type="EMBL" id="CP026520">
    <property type="protein sequence ID" value="QAV21289.1"/>
    <property type="molecule type" value="Genomic_DNA"/>
</dbReference>
<dbReference type="OrthoDB" id="2971631at2"/>